<gene>
    <name evidence="1" type="ORF">M378DRAFT_854798</name>
</gene>
<protein>
    <submittedName>
        <fullName evidence="1">Uncharacterized protein</fullName>
    </submittedName>
</protein>
<proteinExistence type="predicted"/>
<dbReference type="EMBL" id="KN818284">
    <property type="protein sequence ID" value="KIL61414.1"/>
    <property type="molecule type" value="Genomic_DNA"/>
</dbReference>
<evidence type="ECO:0000313" key="1">
    <source>
        <dbReference type="EMBL" id="KIL61414.1"/>
    </source>
</evidence>
<dbReference type="AlphaFoldDB" id="A0A0C2T4F5"/>
<organism evidence="1 2">
    <name type="scientific">Amanita muscaria (strain Koide BX008)</name>
    <dbReference type="NCBI Taxonomy" id="946122"/>
    <lineage>
        <taxon>Eukaryota</taxon>
        <taxon>Fungi</taxon>
        <taxon>Dikarya</taxon>
        <taxon>Basidiomycota</taxon>
        <taxon>Agaricomycotina</taxon>
        <taxon>Agaricomycetes</taxon>
        <taxon>Agaricomycetidae</taxon>
        <taxon>Agaricales</taxon>
        <taxon>Pluteineae</taxon>
        <taxon>Amanitaceae</taxon>
        <taxon>Amanita</taxon>
    </lineage>
</organism>
<sequence length="94" mass="10525">MHGEDIEVIRPAVIQPSGTMTIVNQTWHPYSSSDGKKTPLQSFQYQVKMKTNTRPTARPKPESSAVQRSTVTKYCHVKDFDLVNTMGAIFPSSI</sequence>
<dbReference type="HOGENOM" id="CLU_2385696_0_0_1"/>
<evidence type="ECO:0000313" key="2">
    <source>
        <dbReference type="Proteomes" id="UP000054549"/>
    </source>
</evidence>
<dbReference type="Proteomes" id="UP000054549">
    <property type="component" value="Unassembled WGS sequence"/>
</dbReference>
<reference evidence="1 2" key="1">
    <citation type="submission" date="2014-04" db="EMBL/GenBank/DDBJ databases">
        <title>Evolutionary Origins and Diversification of the Mycorrhizal Mutualists.</title>
        <authorList>
            <consortium name="DOE Joint Genome Institute"/>
            <consortium name="Mycorrhizal Genomics Consortium"/>
            <person name="Kohler A."/>
            <person name="Kuo A."/>
            <person name="Nagy L.G."/>
            <person name="Floudas D."/>
            <person name="Copeland A."/>
            <person name="Barry K.W."/>
            <person name="Cichocki N."/>
            <person name="Veneault-Fourrey C."/>
            <person name="LaButti K."/>
            <person name="Lindquist E.A."/>
            <person name="Lipzen A."/>
            <person name="Lundell T."/>
            <person name="Morin E."/>
            <person name="Murat C."/>
            <person name="Riley R."/>
            <person name="Ohm R."/>
            <person name="Sun H."/>
            <person name="Tunlid A."/>
            <person name="Henrissat B."/>
            <person name="Grigoriev I.V."/>
            <person name="Hibbett D.S."/>
            <person name="Martin F."/>
        </authorList>
    </citation>
    <scope>NUCLEOTIDE SEQUENCE [LARGE SCALE GENOMIC DNA]</scope>
    <source>
        <strain evidence="1 2">Koide BX008</strain>
    </source>
</reference>
<dbReference type="InParanoid" id="A0A0C2T4F5"/>
<name>A0A0C2T4F5_AMAMK</name>
<keyword evidence="2" id="KW-1185">Reference proteome</keyword>
<accession>A0A0C2T4F5</accession>